<gene>
    <name evidence="1" type="ORF">PSON_ATCC_30995.1.T3090008</name>
</gene>
<protein>
    <submittedName>
        <fullName evidence="1">Uncharacterized protein</fullName>
    </submittedName>
</protein>
<keyword evidence="2" id="KW-1185">Reference proteome</keyword>
<reference evidence="1" key="1">
    <citation type="submission" date="2021-01" db="EMBL/GenBank/DDBJ databases">
        <authorList>
            <consortium name="Genoscope - CEA"/>
            <person name="William W."/>
        </authorList>
    </citation>
    <scope>NUCLEOTIDE SEQUENCE</scope>
</reference>
<evidence type="ECO:0000313" key="2">
    <source>
        <dbReference type="Proteomes" id="UP000692954"/>
    </source>
</evidence>
<sequence length="52" mass="6395">MQIIYFGEFNKGLKVDQWNYMNISENSNYTIMQIHSQIYLSSYLSNYIYHYK</sequence>
<dbReference type="Proteomes" id="UP000692954">
    <property type="component" value="Unassembled WGS sequence"/>
</dbReference>
<comment type="caution">
    <text evidence="1">The sequence shown here is derived from an EMBL/GenBank/DDBJ whole genome shotgun (WGS) entry which is preliminary data.</text>
</comment>
<accession>A0A8S1RUS1</accession>
<dbReference type="EMBL" id="CAJJDN010000309">
    <property type="protein sequence ID" value="CAD8130629.1"/>
    <property type="molecule type" value="Genomic_DNA"/>
</dbReference>
<proteinExistence type="predicted"/>
<evidence type="ECO:0000313" key="1">
    <source>
        <dbReference type="EMBL" id="CAD8130629.1"/>
    </source>
</evidence>
<dbReference type="AlphaFoldDB" id="A0A8S1RUS1"/>
<organism evidence="1 2">
    <name type="scientific">Paramecium sonneborni</name>
    <dbReference type="NCBI Taxonomy" id="65129"/>
    <lineage>
        <taxon>Eukaryota</taxon>
        <taxon>Sar</taxon>
        <taxon>Alveolata</taxon>
        <taxon>Ciliophora</taxon>
        <taxon>Intramacronucleata</taxon>
        <taxon>Oligohymenophorea</taxon>
        <taxon>Peniculida</taxon>
        <taxon>Parameciidae</taxon>
        <taxon>Paramecium</taxon>
    </lineage>
</organism>
<name>A0A8S1RUS1_9CILI</name>